<dbReference type="HOGENOM" id="CLU_3004884_0_0_10"/>
<evidence type="ECO:0000313" key="2">
    <source>
        <dbReference type="Proteomes" id="UP000006050"/>
    </source>
</evidence>
<dbReference type="EMBL" id="CP003281">
    <property type="protein sequence ID" value="AFL85098.1"/>
    <property type="molecule type" value="Genomic_DNA"/>
</dbReference>
<sequence>MEQKKTTSFIQKNPKTGRLKDIFSVLIDRIQLDAISISGCPSPFDILFERKPKNPI</sequence>
<dbReference type="AlphaFoldDB" id="I3Z780"/>
<dbReference type="KEGG" id="bbd:Belba_2545"/>
<reference evidence="2" key="1">
    <citation type="submission" date="2012-06" db="EMBL/GenBank/DDBJ databases">
        <title>The complete genome of Belliella baltica DSM 15883.</title>
        <authorList>
            <person name="Lucas S."/>
            <person name="Copeland A."/>
            <person name="Lapidus A."/>
            <person name="Goodwin L."/>
            <person name="Pitluck S."/>
            <person name="Peters L."/>
            <person name="Mikhailova N."/>
            <person name="Davenport K."/>
            <person name="Kyrpides N."/>
            <person name="Mavromatis K."/>
            <person name="Pagani I."/>
            <person name="Ivanova N."/>
            <person name="Ovchinnikova G."/>
            <person name="Zeytun A."/>
            <person name="Detter J.C."/>
            <person name="Han C."/>
            <person name="Land M."/>
            <person name="Hauser L."/>
            <person name="Markowitz V."/>
            <person name="Cheng J.-F."/>
            <person name="Hugenholtz P."/>
            <person name="Woyke T."/>
            <person name="Wu D."/>
            <person name="Tindall B."/>
            <person name="Pomrenke H."/>
            <person name="Brambilla E."/>
            <person name="Klenk H.-P."/>
            <person name="Eisen J.A."/>
        </authorList>
    </citation>
    <scope>NUCLEOTIDE SEQUENCE [LARGE SCALE GENOMIC DNA]</scope>
    <source>
        <strain evidence="2">DSM 15883 / CIP 108006 / LMG 21964 / BA134</strain>
    </source>
</reference>
<evidence type="ECO:0000313" key="1">
    <source>
        <dbReference type="EMBL" id="AFL85098.1"/>
    </source>
</evidence>
<proteinExistence type="predicted"/>
<gene>
    <name evidence="1" type="ordered locus">Belba_2545</name>
</gene>
<dbReference type="RefSeq" id="WP_014773053.1">
    <property type="nucleotide sequence ID" value="NC_018010.1"/>
</dbReference>
<accession>I3Z780</accession>
<protein>
    <submittedName>
        <fullName evidence="1">Uncharacterized protein</fullName>
    </submittedName>
</protein>
<keyword evidence="2" id="KW-1185">Reference proteome</keyword>
<dbReference type="Proteomes" id="UP000006050">
    <property type="component" value="Chromosome"/>
</dbReference>
<organism evidence="1 2">
    <name type="scientific">Belliella baltica (strain DSM 15883 / CIP 108006 / LMG 21964 / BA134)</name>
    <dbReference type="NCBI Taxonomy" id="866536"/>
    <lineage>
        <taxon>Bacteria</taxon>
        <taxon>Pseudomonadati</taxon>
        <taxon>Bacteroidota</taxon>
        <taxon>Cytophagia</taxon>
        <taxon>Cytophagales</taxon>
        <taxon>Cyclobacteriaceae</taxon>
        <taxon>Belliella</taxon>
    </lineage>
</organism>
<name>I3Z780_BELBD</name>